<dbReference type="Pfam" id="PF03816">
    <property type="entry name" value="LytR_cpsA_psr"/>
    <property type="match status" value="1"/>
</dbReference>
<comment type="similarity">
    <text evidence="1">Belongs to the LytR/CpsA/Psr (LCP) family.</text>
</comment>
<feature type="transmembrane region" description="Helical" evidence="3">
    <location>
        <begin position="138"/>
        <end position="161"/>
    </location>
</feature>
<dbReference type="RefSeq" id="WP_093661006.1">
    <property type="nucleotide sequence ID" value="NZ_FOET01000010.1"/>
</dbReference>
<evidence type="ECO:0000256" key="1">
    <source>
        <dbReference type="ARBA" id="ARBA00006068"/>
    </source>
</evidence>
<organism evidence="6 7">
    <name type="scientific">Streptomyces radiopugnans</name>
    <dbReference type="NCBI Taxonomy" id="403935"/>
    <lineage>
        <taxon>Bacteria</taxon>
        <taxon>Bacillati</taxon>
        <taxon>Actinomycetota</taxon>
        <taxon>Actinomycetes</taxon>
        <taxon>Kitasatosporales</taxon>
        <taxon>Streptomycetaceae</taxon>
        <taxon>Streptomyces</taxon>
    </lineage>
</organism>
<keyword evidence="3" id="KW-0812">Transmembrane</keyword>
<dbReference type="Proteomes" id="UP000199055">
    <property type="component" value="Unassembled WGS sequence"/>
</dbReference>
<feature type="domain" description="LytR/CpsA/Psr regulator C-terminal" evidence="5">
    <location>
        <begin position="494"/>
        <end position="585"/>
    </location>
</feature>
<feature type="domain" description="Cell envelope-related transcriptional attenuator" evidence="4">
    <location>
        <begin position="213"/>
        <end position="375"/>
    </location>
</feature>
<feature type="compositionally biased region" description="Low complexity" evidence="2">
    <location>
        <begin position="46"/>
        <end position="63"/>
    </location>
</feature>
<proteinExistence type="inferred from homology"/>
<gene>
    <name evidence="6" type="ORF">SAMN05216481_110165</name>
</gene>
<evidence type="ECO:0000313" key="6">
    <source>
        <dbReference type="EMBL" id="SEQ58490.1"/>
    </source>
</evidence>
<feature type="region of interest" description="Disordered" evidence="2">
    <location>
        <begin position="1"/>
        <end position="136"/>
    </location>
</feature>
<evidence type="ECO:0000256" key="2">
    <source>
        <dbReference type="SAM" id="MobiDB-lite"/>
    </source>
</evidence>
<accession>A0A1H9H849</accession>
<dbReference type="Pfam" id="PF13399">
    <property type="entry name" value="LytR_C"/>
    <property type="match status" value="1"/>
</dbReference>
<feature type="compositionally biased region" description="Basic residues" evidence="2">
    <location>
        <begin position="123"/>
        <end position="136"/>
    </location>
</feature>
<evidence type="ECO:0000256" key="3">
    <source>
        <dbReference type="SAM" id="Phobius"/>
    </source>
</evidence>
<dbReference type="PANTHER" id="PTHR33392">
    <property type="entry name" value="POLYISOPRENYL-TEICHOIC ACID--PEPTIDOGLYCAN TEICHOIC ACID TRANSFERASE TAGU"/>
    <property type="match status" value="1"/>
</dbReference>
<dbReference type="EMBL" id="FOET01000010">
    <property type="protein sequence ID" value="SEQ58490.1"/>
    <property type="molecule type" value="Genomic_DNA"/>
</dbReference>
<keyword evidence="7" id="KW-1185">Reference proteome</keyword>
<dbReference type="InterPro" id="IPR050922">
    <property type="entry name" value="LytR/CpsA/Psr_CW_biosynth"/>
</dbReference>
<feature type="compositionally biased region" description="Basic and acidic residues" evidence="2">
    <location>
        <begin position="65"/>
        <end position="76"/>
    </location>
</feature>
<evidence type="ECO:0000259" key="4">
    <source>
        <dbReference type="Pfam" id="PF03816"/>
    </source>
</evidence>
<name>A0A1H9H849_9ACTN</name>
<evidence type="ECO:0000259" key="5">
    <source>
        <dbReference type="Pfam" id="PF13399"/>
    </source>
</evidence>
<dbReference type="STRING" id="403935.SAMN05216481_110165"/>
<dbReference type="InterPro" id="IPR027381">
    <property type="entry name" value="LytR/CpsA/Psr_C"/>
</dbReference>
<sequence>MDAQSRGRAGDIDPADQWVFDPETGDYKLRPTAPAARPSPSPRPSSPSGGPASRAGRRSAPPRGEVPRQRRRRPEDGGTAEDGARDGAGAGAADGGKPAGRAAARQAAGGRAAARQAAGGRAASRRKARPKKSAKKRALLWTGGVTAFLVTGTAVAAYLAYEHFNGNIDTVDVGDAAEGGFGSDGPLNILLIGTDKRTGKGNEGYGDKNSPGHADTTFLFHVSADRTNATVMSIPRDLKTDIPDCPTKQADGSTKVVPGEQDVRFNTSLGQAGRDPGCTMRTVSELTGLDIHHFMMADFNAVKTLTTAVGGVPVCLEKPVDDPDSKLKLPAGESVVEGEQALAFVRTRKSFGNSGDLDRIKVQQQFLSSMIRQFKSNDTLTDPGKLWDLADAATKALTVDTGIGTIKKLSDLGKELSSIKTENISFLTLPVIDNPAERIKATVVPDPTKAPQVFAMLREDVSFTEVKEKEKAAKDKAKKEQEALLKGERAAASDVRVEVLNGGEIAGAAQTTLTWLQNTQNVLKSSNGGNAPEQLDRTTLEYGPNQADQARKLADLMGLPASALKQGTEDAEPLAPMTLTLGADFKGAGIPIAAPAKAPENLGNVEADKKICAK</sequence>
<reference evidence="6 7" key="1">
    <citation type="submission" date="2016-10" db="EMBL/GenBank/DDBJ databases">
        <authorList>
            <person name="de Groot N.N."/>
        </authorList>
    </citation>
    <scope>NUCLEOTIDE SEQUENCE [LARGE SCALE GENOMIC DNA]</scope>
    <source>
        <strain evidence="6 7">CGMCC 4.3519</strain>
    </source>
</reference>
<keyword evidence="3" id="KW-1133">Transmembrane helix</keyword>
<dbReference type="NCBIfam" id="TIGR00350">
    <property type="entry name" value="lytR_cpsA_psr"/>
    <property type="match status" value="1"/>
</dbReference>
<dbReference type="InterPro" id="IPR004474">
    <property type="entry name" value="LytR_CpsA_psr"/>
</dbReference>
<keyword evidence="3" id="KW-0472">Membrane</keyword>
<feature type="compositionally biased region" description="Gly residues" evidence="2">
    <location>
        <begin position="86"/>
        <end position="98"/>
    </location>
</feature>
<dbReference type="Gene3D" id="3.40.630.190">
    <property type="entry name" value="LCP protein"/>
    <property type="match status" value="1"/>
</dbReference>
<protein>
    <submittedName>
        <fullName evidence="6">Transcriptional attenuator, LytR family</fullName>
    </submittedName>
</protein>
<dbReference type="Gene3D" id="3.30.70.2390">
    <property type="match status" value="1"/>
</dbReference>
<dbReference type="AlphaFoldDB" id="A0A1H9H849"/>
<feature type="compositionally biased region" description="Low complexity" evidence="2">
    <location>
        <begin position="99"/>
        <end position="122"/>
    </location>
</feature>
<dbReference type="PANTHER" id="PTHR33392:SF6">
    <property type="entry name" value="POLYISOPRENYL-TEICHOIC ACID--PEPTIDOGLYCAN TEICHOIC ACID TRANSFERASE TAGU"/>
    <property type="match status" value="1"/>
</dbReference>
<evidence type="ECO:0000313" key="7">
    <source>
        <dbReference type="Proteomes" id="UP000199055"/>
    </source>
</evidence>